<protein>
    <recommendedName>
        <fullName evidence="7">MFS general substrate transporter</fullName>
    </recommendedName>
</protein>
<feature type="transmembrane region" description="Helical" evidence="4">
    <location>
        <begin position="149"/>
        <end position="171"/>
    </location>
</feature>
<feature type="compositionally biased region" description="Polar residues" evidence="3">
    <location>
        <begin position="76"/>
        <end position="87"/>
    </location>
</feature>
<dbReference type="Gene3D" id="1.20.1250.20">
    <property type="entry name" value="MFS general substrate transporter like domains"/>
    <property type="match status" value="1"/>
</dbReference>
<proteinExistence type="inferred from homology"/>
<keyword evidence="4" id="KW-1133">Transmembrane helix</keyword>
<reference evidence="5 6" key="1">
    <citation type="journal article" date="2020" name="ISME J.">
        <title>Uncovering the hidden diversity of litter-decomposition mechanisms in mushroom-forming fungi.</title>
        <authorList>
            <person name="Floudas D."/>
            <person name="Bentzer J."/>
            <person name="Ahren D."/>
            <person name="Johansson T."/>
            <person name="Persson P."/>
            <person name="Tunlid A."/>
        </authorList>
    </citation>
    <scope>NUCLEOTIDE SEQUENCE [LARGE SCALE GENOMIC DNA]</scope>
    <source>
        <strain evidence="5 6">CBS 291.85</strain>
    </source>
</reference>
<feature type="transmembrane region" description="Helical" evidence="4">
    <location>
        <begin position="183"/>
        <end position="202"/>
    </location>
</feature>
<name>A0A8H5FQX3_9AGAR</name>
<feature type="transmembrane region" description="Helical" evidence="4">
    <location>
        <begin position="110"/>
        <end position="129"/>
    </location>
</feature>
<sequence>MKKRHMTRLGSICTVICSMSSPDVFELATRIPLPQSASTVYLSSSDDLSDVSDVAGRATALPSTNGSVAEEYISDQNRLGGHSTQSGIDDGDSNIPRLNESSLPPMDKGFGAWSYLTAAFLVETIVWGFPATFEYLNDPEYASQPNAQFLLPLIGPIAMGIMYCSSPILNPLLVIRYPHYRPFAMRLGAVICAGSLFGASWAKTIPQLLALQGFAYAVGGGLLYHPTLSYLPAWFFARRGLANGVVFAVRIESNIAVHRSSCGCRTDSKHDLDQTRVPDRAGPRPRSRATPERLRGSSGNYLDRVKGSIKKKLSWWLSHRAFAILLLANTAQAFGYFMPLIWLPTYASSLNLNKTQSSLVLSLLNAGSVVGRLGLGFLSDKLDPWVLAVVVLVSTTLSVFILWGICSFNLAGLLSFGLAYGLFAGGWGTLWTGFIRGNVRDQNETNERHVGPDDPQLASTLFGYLMLSRGIGNIFSTPISSVLQPSSSGSTSASLARVAINNASTLASQKKGPGVRLANVGSVTQSLPHASTGFSVSDHRFQNLILYVGSCFAAAVLVMLMGWGWDKLAKKDRQRQRMGRVRVETS</sequence>
<evidence type="ECO:0000313" key="6">
    <source>
        <dbReference type="Proteomes" id="UP000559256"/>
    </source>
</evidence>
<evidence type="ECO:0000256" key="1">
    <source>
        <dbReference type="ARBA" id="ARBA00004141"/>
    </source>
</evidence>
<dbReference type="GO" id="GO:0022857">
    <property type="term" value="F:transmembrane transporter activity"/>
    <property type="evidence" value="ECO:0007669"/>
    <property type="project" value="InterPro"/>
</dbReference>
<dbReference type="PANTHER" id="PTHR11360:SF287">
    <property type="entry name" value="MFS MONOCARBOXYLATE TRANSPORTER"/>
    <property type="match status" value="1"/>
</dbReference>
<comment type="subcellular location">
    <subcellularLocation>
        <location evidence="1">Membrane</location>
        <topology evidence="1">Multi-pass membrane protein</topology>
    </subcellularLocation>
</comment>
<evidence type="ECO:0000256" key="2">
    <source>
        <dbReference type="ARBA" id="ARBA00006727"/>
    </source>
</evidence>
<dbReference type="InterPro" id="IPR050327">
    <property type="entry name" value="Proton-linked_MCT"/>
</dbReference>
<dbReference type="InterPro" id="IPR036259">
    <property type="entry name" value="MFS_trans_sf"/>
</dbReference>
<dbReference type="OrthoDB" id="2213137at2759"/>
<feature type="region of interest" description="Disordered" evidence="3">
    <location>
        <begin position="265"/>
        <end position="297"/>
    </location>
</feature>
<feature type="transmembrane region" description="Helical" evidence="4">
    <location>
        <begin position="321"/>
        <end position="339"/>
    </location>
</feature>
<dbReference type="Pfam" id="PF07690">
    <property type="entry name" value="MFS_1"/>
    <property type="match status" value="1"/>
</dbReference>
<feature type="compositionally biased region" description="Basic and acidic residues" evidence="3">
    <location>
        <begin position="266"/>
        <end position="282"/>
    </location>
</feature>
<feature type="transmembrane region" description="Helical" evidence="4">
    <location>
        <begin position="385"/>
        <end position="405"/>
    </location>
</feature>
<evidence type="ECO:0000313" key="5">
    <source>
        <dbReference type="EMBL" id="KAF5345522.1"/>
    </source>
</evidence>
<evidence type="ECO:0000256" key="3">
    <source>
        <dbReference type="SAM" id="MobiDB-lite"/>
    </source>
</evidence>
<gene>
    <name evidence="5" type="ORF">D9758_012014</name>
</gene>
<comment type="similarity">
    <text evidence="2">Belongs to the major facilitator superfamily. Monocarboxylate porter (TC 2.A.1.13) family.</text>
</comment>
<evidence type="ECO:0000256" key="4">
    <source>
        <dbReference type="SAM" id="Phobius"/>
    </source>
</evidence>
<dbReference type="AlphaFoldDB" id="A0A8H5FQX3"/>
<keyword evidence="4" id="KW-0472">Membrane</keyword>
<dbReference type="Proteomes" id="UP000559256">
    <property type="component" value="Unassembled WGS sequence"/>
</dbReference>
<dbReference type="EMBL" id="JAACJM010000111">
    <property type="protein sequence ID" value="KAF5345522.1"/>
    <property type="molecule type" value="Genomic_DNA"/>
</dbReference>
<evidence type="ECO:0008006" key="7">
    <source>
        <dbReference type="Google" id="ProtNLM"/>
    </source>
</evidence>
<feature type="region of interest" description="Disordered" evidence="3">
    <location>
        <begin position="76"/>
        <end position="99"/>
    </location>
</feature>
<feature type="transmembrane region" description="Helical" evidence="4">
    <location>
        <begin position="214"/>
        <end position="237"/>
    </location>
</feature>
<keyword evidence="6" id="KW-1185">Reference proteome</keyword>
<feature type="transmembrane region" description="Helical" evidence="4">
    <location>
        <begin position="411"/>
        <end position="434"/>
    </location>
</feature>
<keyword evidence="4" id="KW-0812">Transmembrane</keyword>
<comment type="caution">
    <text evidence="5">The sequence shown here is derived from an EMBL/GenBank/DDBJ whole genome shotgun (WGS) entry which is preliminary data.</text>
</comment>
<organism evidence="5 6">
    <name type="scientific">Tetrapyrgos nigripes</name>
    <dbReference type="NCBI Taxonomy" id="182062"/>
    <lineage>
        <taxon>Eukaryota</taxon>
        <taxon>Fungi</taxon>
        <taxon>Dikarya</taxon>
        <taxon>Basidiomycota</taxon>
        <taxon>Agaricomycotina</taxon>
        <taxon>Agaricomycetes</taxon>
        <taxon>Agaricomycetidae</taxon>
        <taxon>Agaricales</taxon>
        <taxon>Marasmiineae</taxon>
        <taxon>Marasmiaceae</taxon>
        <taxon>Tetrapyrgos</taxon>
    </lineage>
</organism>
<accession>A0A8H5FQX3</accession>
<dbReference type="GO" id="GO:0016020">
    <property type="term" value="C:membrane"/>
    <property type="evidence" value="ECO:0007669"/>
    <property type="project" value="UniProtKB-SubCell"/>
</dbReference>
<dbReference type="SUPFAM" id="SSF103473">
    <property type="entry name" value="MFS general substrate transporter"/>
    <property type="match status" value="1"/>
</dbReference>
<feature type="transmembrane region" description="Helical" evidence="4">
    <location>
        <begin position="544"/>
        <end position="565"/>
    </location>
</feature>
<dbReference type="PANTHER" id="PTHR11360">
    <property type="entry name" value="MONOCARBOXYLATE TRANSPORTER"/>
    <property type="match status" value="1"/>
</dbReference>
<dbReference type="InterPro" id="IPR011701">
    <property type="entry name" value="MFS"/>
</dbReference>